<proteinExistence type="predicted"/>
<evidence type="ECO:0000256" key="3">
    <source>
        <dbReference type="ARBA" id="ARBA00022741"/>
    </source>
</evidence>
<evidence type="ECO:0000256" key="1">
    <source>
        <dbReference type="ARBA" id="ARBA00022553"/>
    </source>
</evidence>
<dbReference type="CDD" id="cd00082">
    <property type="entry name" value="HisKA"/>
    <property type="match status" value="1"/>
</dbReference>
<evidence type="ECO:0000256" key="2">
    <source>
        <dbReference type="ARBA" id="ARBA00022679"/>
    </source>
</evidence>
<sequence>MVGQVGVAVGHEIRNPLTTVRGFLQMLGSEKNYEGAREYFSLMIEEIDKADATISHLINLANNKTNNPENLNLNNIVHECLSGYLDQERHSNIKIETRLNDIPDILIDKLEVRELIENLLINAIEAMPDGGTITVNTDTFDNEVLLIIQDQGTGISIEAAKCIGTPFFTTKETSAGLGLAICYSIARRHSAQIQFVSTPKGTKFIVYFPGGSEREQKNGYGA</sequence>
<dbReference type="SUPFAM" id="SSF55874">
    <property type="entry name" value="ATPase domain of HSP90 chaperone/DNA topoisomerase II/histidine kinase"/>
    <property type="match status" value="1"/>
</dbReference>
<dbReference type="PROSITE" id="PS50109">
    <property type="entry name" value="HIS_KIN"/>
    <property type="match status" value="1"/>
</dbReference>
<dbReference type="PANTHER" id="PTHR43065:SF46">
    <property type="entry name" value="C4-DICARBOXYLATE TRANSPORT SENSOR PROTEIN DCTB"/>
    <property type="match status" value="1"/>
</dbReference>
<dbReference type="GO" id="GO:0005524">
    <property type="term" value="F:ATP binding"/>
    <property type="evidence" value="ECO:0007669"/>
    <property type="project" value="UniProtKB-KW"/>
</dbReference>
<keyword evidence="3" id="KW-0547">Nucleotide-binding</keyword>
<dbReference type="InterPro" id="IPR004358">
    <property type="entry name" value="Sig_transdc_His_kin-like_C"/>
</dbReference>
<dbReference type="EMBL" id="LNQE01001856">
    <property type="protein sequence ID" value="KUG04232.1"/>
    <property type="molecule type" value="Genomic_DNA"/>
</dbReference>
<dbReference type="PRINTS" id="PR00344">
    <property type="entry name" value="BCTRLSENSOR"/>
</dbReference>
<gene>
    <name evidence="8" type="ORF">ASZ90_018453</name>
</gene>
<keyword evidence="4 8" id="KW-0418">Kinase</keyword>
<dbReference type="SUPFAM" id="SSF47384">
    <property type="entry name" value="Homodimeric domain of signal transducing histidine kinase"/>
    <property type="match status" value="1"/>
</dbReference>
<accession>A0A0W8E6H1</accession>
<dbReference type="Pfam" id="PF02518">
    <property type="entry name" value="HATPase_c"/>
    <property type="match status" value="1"/>
</dbReference>
<dbReference type="InterPro" id="IPR036890">
    <property type="entry name" value="HATPase_C_sf"/>
</dbReference>
<evidence type="ECO:0000259" key="7">
    <source>
        <dbReference type="PROSITE" id="PS50109"/>
    </source>
</evidence>
<keyword evidence="5" id="KW-0067">ATP-binding</keyword>
<name>A0A0W8E6H1_9ZZZZ</name>
<keyword evidence="6" id="KW-0902">Two-component regulatory system</keyword>
<evidence type="ECO:0000313" key="8">
    <source>
        <dbReference type="EMBL" id="KUG04232.1"/>
    </source>
</evidence>
<organism evidence="8">
    <name type="scientific">hydrocarbon metagenome</name>
    <dbReference type="NCBI Taxonomy" id="938273"/>
    <lineage>
        <taxon>unclassified sequences</taxon>
        <taxon>metagenomes</taxon>
        <taxon>ecological metagenomes</taxon>
    </lineage>
</organism>
<dbReference type="InterPro" id="IPR003594">
    <property type="entry name" value="HATPase_dom"/>
</dbReference>
<dbReference type="InterPro" id="IPR003661">
    <property type="entry name" value="HisK_dim/P_dom"/>
</dbReference>
<dbReference type="Gene3D" id="3.30.565.10">
    <property type="entry name" value="Histidine kinase-like ATPase, C-terminal domain"/>
    <property type="match status" value="1"/>
</dbReference>
<evidence type="ECO:0000256" key="4">
    <source>
        <dbReference type="ARBA" id="ARBA00022777"/>
    </source>
</evidence>
<dbReference type="InterPro" id="IPR005467">
    <property type="entry name" value="His_kinase_dom"/>
</dbReference>
<dbReference type="AlphaFoldDB" id="A0A0W8E6H1"/>
<feature type="domain" description="Histidine kinase" evidence="7">
    <location>
        <begin position="8"/>
        <end position="212"/>
    </location>
</feature>
<dbReference type="SMART" id="SM00387">
    <property type="entry name" value="HATPase_c"/>
    <property type="match status" value="1"/>
</dbReference>
<evidence type="ECO:0000256" key="5">
    <source>
        <dbReference type="ARBA" id="ARBA00022840"/>
    </source>
</evidence>
<evidence type="ECO:0000256" key="6">
    <source>
        <dbReference type="ARBA" id="ARBA00023012"/>
    </source>
</evidence>
<dbReference type="SMART" id="SM00388">
    <property type="entry name" value="HisKA"/>
    <property type="match status" value="1"/>
</dbReference>
<reference evidence="8" key="1">
    <citation type="journal article" date="2015" name="Proc. Natl. Acad. Sci. U.S.A.">
        <title>Networks of energetic and metabolic interactions define dynamics in microbial communities.</title>
        <authorList>
            <person name="Embree M."/>
            <person name="Liu J.K."/>
            <person name="Al-Bassam M.M."/>
            <person name="Zengler K."/>
        </authorList>
    </citation>
    <scope>NUCLEOTIDE SEQUENCE</scope>
</reference>
<dbReference type="Gene3D" id="1.10.287.130">
    <property type="match status" value="1"/>
</dbReference>
<dbReference type="GO" id="GO:0000155">
    <property type="term" value="F:phosphorelay sensor kinase activity"/>
    <property type="evidence" value="ECO:0007669"/>
    <property type="project" value="InterPro"/>
</dbReference>
<keyword evidence="2" id="KW-0808">Transferase</keyword>
<comment type="caution">
    <text evidence="8">The sequence shown here is derived from an EMBL/GenBank/DDBJ whole genome shotgun (WGS) entry which is preliminary data.</text>
</comment>
<protein>
    <submittedName>
        <fullName evidence="8">Sporulation kinase</fullName>
    </submittedName>
</protein>
<dbReference type="Pfam" id="PF00512">
    <property type="entry name" value="HisKA"/>
    <property type="match status" value="1"/>
</dbReference>
<keyword evidence="1" id="KW-0597">Phosphoprotein</keyword>
<dbReference type="InterPro" id="IPR036097">
    <property type="entry name" value="HisK_dim/P_sf"/>
</dbReference>
<dbReference type="PANTHER" id="PTHR43065">
    <property type="entry name" value="SENSOR HISTIDINE KINASE"/>
    <property type="match status" value="1"/>
</dbReference>